<keyword evidence="3" id="KW-1185">Reference proteome</keyword>
<evidence type="ECO:0000313" key="2">
    <source>
        <dbReference type="EMBL" id="KAG7593402.1"/>
    </source>
</evidence>
<feature type="region of interest" description="Disordered" evidence="1">
    <location>
        <begin position="1"/>
        <end position="24"/>
    </location>
</feature>
<gene>
    <name evidence="2" type="ORF">ISN45_Aa01g022070</name>
</gene>
<dbReference type="EMBL" id="JAEFBK010000006">
    <property type="protein sequence ID" value="KAG7593402.1"/>
    <property type="molecule type" value="Genomic_DNA"/>
</dbReference>
<feature type="compositionally biased region" description="Low complexity" evidence="1">
    <location>
        <begin position="96"/>
        <end position="107"/>
    </location>
</feature>
<comment type="caution">
    <text evidence="2">The sequence shown here is derived from an EMBL/GenBank/DDBJ whole genome shotgun (WGS) entry which is preliminary data.</text>
</comment>
<protein>
    <submittedName>
        <fullName evidence="2">Uncharacterized protein</fullName>
    </submittedName>
</protein>
<feature type="region of interest" description="Disordered" evidence="1">
    <location>
        <begin position="91"/>
        <end position="116"/>
    </location>
</feature>
<feature type="compositionally biased region" description="Polar residues" evidence="1">
    <location>
        <begin position="1"/>
        <end position="16"/>
    </location>
</feature>
<dbReference type="AlphaFoldDB" id="A0A8T2C5T3"/>
<accession>A0A8T2C5T3</accession>
<name>A0A8T2C5T3_9BRAS</name>
<proteinExistence type="predicted"/>
<organism evidence="2 3">
    <name type="scientific">Arabidopsis thaliana x Arabidopsis arenosa</name>
    <dbReference type="NCBI Taxonomy" id="1240361"/>
    <lineage>
        <taxon>Eukaryota</taxon>
        <taxon>Viridiplantae</taxon>
        <taxon>Streptophyta</taxon>
        <taxon>Embryophyta</taxon>
        <taxon>Tracheophyta</taxon>
        <taxon>Spermatophyta</taxon>
        <taxon>Magnoliopsida</taxon>
        <taxon>eudicotyledons</taxon>
        <taxon>Gunneridae</taxon>
        <taxon>Pentapetalae</taxon>
        <taxon>rosids</taxon>
        <taxon>malvids</taxon>
        <taxon>Brassicales</taxon>
        <taxon>Brassicaceae</taxon>
        <taxon>Camelineae</taxon>
        <taxon>Arabidopsis</taxon>
    </lineage>
</organism>
<evidence type="ECO:0000256" key="1">
    <source>
        <dbReference type="SAM" id="MobiDB-lite"/>
    </source>
</evidence>
<reference evidence="2 3" key="1">
    <citation type="submission" date="2020-12" db="EMBL/GenBank/DDBJ databases">
        <title>Concerted genomic and epigenomic changes stabilize Arabidopsis allopolyploids.</title>
        <authorList>
            <person name="Chen Z."/>
        </authorList>
    </citation>
    <scope>NUCLEOTIDE SEQUENCE [LARGE SCALE GENOMIC DNA]</scope>
    <source>
        <strain evidence="2">Allo738</strain>
        <tissue evidence="2">Leaf</tissue>
    </source>
</reference>
<feature type="region of interest" description="Disordered" evidence="1">
    <location>
        <begin position="47"/>
        <end position="76"/>
    </location>
</feature>
<dbReference type="Proteomes" id="UP000694240">
    <property type="component" value="Chromosome 6"/>
</dbReference>
<sequence>METTPETQSKTHQSGSHRLPAGREDWWSEDATATLIDNVATVHASDLHHHASNSESSLPPRFQTAHLENRDSETIPSDSRRFRFRFRFRSEKRSSTGDSMLLSSSHSRGPTKSFHY</sequence>
<feature type="compositionally biased region" description="Basic and acidic residues" evidence="1">
    <location>
        <begin position="67"/>
        <end position="76"/>
    </location>
</feature>
<evidence type="ECO:0000313" key="3">
    <source>
        <dbReference type="Proteomes" id="UP000694240"/>
    </source>
</evidence>